<accession>A0A917G1P3</accession>
<dbReference type="GO" id="GO:0003684">
    <property type="term" value="F:damaged DNA binding"/>
    <property type="evidence" value="ECO:0007669"/>
    <property type="project" value="InterPro"/>
</dbReference>
<dbReference type="InterPro" id="IPR050116">
    <property type="entry name" value="DNA_polymerase-Y"/>
</dbReference>
<dbReference type="InterPro" id="IPR017961">
    <property type="entry name" value="DNA_pol_Y-fam_little_finger"/>
</dbReference>
<dbReference type="GO" id="GO:0009432">
    <property type="term" value="P:SOS response"/>
    <property type="evidence" value="ECO:0007669"/>
    <property type="project" value="TreeGrafter"/>
</dbReference>
<feature type="domain" description="UmuC" evidence="2">
    <location>
        <begin position="13"/>
        <end position="201"/>
    </location>
</feature>
<dbReference type="GO" id="GO:0003887">
    <property type="term" value="F:DNA-directed DNA polymerase activity"/>
    <property type="evidence" value="ECO:0007669"/>
    <property type="project" value="InterPro"/>
</dbReference>
<dbReference type="InterPro" id="IPR001126">
    <property type="entry name" value="UmuC"/>
</dbReference>
<dbReference type="GO" id="GO:0005829">
    <property type="term" value="C:cytosol"/>
    <property type="evidence" value="ECO:0007669"/>
    <property type="project" value="TreeGrafter"/>
</dbReference>
<reference evidence="3" key="1">
    <citation type="journal article" date="2014" name="Int. J. Syst. Evol. Microbiol.">
        <title>Complete genome sequence of Corynebacterium casei LMG S-19264T (=DSM 44701T), isolated from a smear-ripened cheese.</title>
        <authorList>
            <consortium name="US DOE Joint Genome Institute (JGI-PGF)"/>
            <person name="Walter F."/>
            <person name="Albersmeier A."/>
            <person name="Kalinowski J."/>
            <person name="Ruckert C."/>
        </authorList>
    </citation>
    <scope>NUCLEOTIDE SEQUENCE</scope>
    <source>
        <strain evidence="3">CGMCC 1.12987</strain>
    </source>
</reference>
<gene>
    <name evidence="3" type="primary">uvrX</name>
    <name evidence="3" type="ORF">GCM10010916_38120</name>
</gene>
<proteinExistence type="inferred from homology"/>
<dbReference type="Gene3D" id="1.10.150.20">
    <property type="entry name" value="5' to 3' exonuclease, C-terminal subdomain"/>
    <property type="match status" value="1"/>
</dbReference>
<sequence length="425" mass="47532">MALDVSKFPTWTCFTVDMKSFYSSVECVLRGIDPLEAYLAVVGDLSRPGSVVLAASPKMKKIHGIRTGSRHYEIPRAPHIHIVEARMGTYLEYSMHVPRILNRFVPLENIFVYSVDEAICVLDHSLFGDKWATVRAIQTAIKMELGLPSAIGLGDNYLQSKLALDLLSKKDEAAGYIAGVSYADFGEKLWGFPVKEIWGIGRRIEKRLNRMGIYTLGDLANTSIERLKRQFGNAIGSQLYYHAWGVDLTNPYHKPELNREALAQKGYSSGITLYSNYETEDVFTVMLEQAEEAARRMRAVKMAASTISLSIGYSDDDGGGGFSRSRTIATPTNITLKIYEVLKQLFKENHTGRLVRHVHVGLTKLSDDETYQLDLFEDNTKERELGYVMDKIRNKYGTTAVVRARSLTAGGTVLPRRGFIGGHKA</sequence>
<dbReference type="Gene3D" id="3.30.70.270">
    <property type="match status" value="1"/>
</dbReference>
<dbReference type="AlphaFoldDB" id="A0A917G1P3"/>
<protein>
    <submittedName>
        <fullName evidence="3">UV-damage repair protein UvrX</fullName>
    </submittedName>
</protein>
<dbReference type="RefSeq" id="WP_188532664.1">
    <property type="nucleotide sequence ID" value="NZ_BMGR01000014.1"/>
</dbReference>
<dbReference type="InterPro" id="IPR036775">
    <property type="entry name" value="DNA_pol_Y-fam_lit_finger_sf"/>
</dbReference>
<dbReference type="Pfam" id="PF21999">
    <property type="entry name" value="IMS_HHH_1"/>
    <property type="match status" value="1"/>
</dbReference>
<dbReference type="PANTHER" id="PTHR11076:SF35">
    <property type="entry name" value="DNA REPAIR PROTEIN HOMOLOG YOBH"/>
    <property type="match status" value="1"/>
</dbReference>
<dbReference type="GO" id="GO:0006281">
    <property type="term" value="P:DNA repair"/>
    <property type="evidence" value="ECO:0007669"/>
    <property type="project" value="InterPro"/>
</dbReference>
<dbReference type="InterPro" id="IPR043128">
    <property type="entry name" value="Rev_trsase/Diguanyl_cyclase"/>
</dbReference>
<dbReference type="PROSITE" id="PS50173">
    <property type="entry name" value="UMUC"/>
    <property type="match status" value="1"/>
</dbReference>
<dbReference type="SUPFAM" id="SSF56672">
    <property type="entry name" value="DNA/RNA polymerases"/>
    <property type="match status" value="1"/>
</dbReference>
<dbReference type="SUPFAM" id="SSF100879">
    <property type="entry name" value="Lesion bypass DNA polymerase (Y-family), little finger domain"/>
    <property type="match status" value="1"/>
</dbReference>
<keyword evidence="4" id="KW-1185">Reference proteome</keyword>
<organism evidence="3 4">
    <name type="scientific">Paenibacillus abyssi</name>
    <dbReference type="NCBI Taxonomy" id="1340531"/>
    <lineage>
        <taxon>Bacteria</taxon>
        <taxon>Bacillati</taxon>
        <taxon>Bacillota</taxon>
        <taxon>Bacilli</taxon>
        <taxon>Bacillales</taxon>
        <taxon>Paenibacillaceae</taxon>
        <taxon>Paenibacillus</taxon>
    </lineage>
</organism>
<dbReference type="GO" id="GO:0042276">
    <property type="term" value="P:error-prone translesion synthesis"/>
    <property type="evidence" value="ECO:0007669"/>
    <property type="project" value="TreeGrafter"/>
</dbReference>
<dbReference type="InterPro" id="IPR053848">
    <property type="entry name" value="IMS_HHH_1"/>
</dbReference>
<dbReference type="Gene3D" id="3.30.1490.100">
    <property type="entry name" value="DNA polymerase, Y-family, little finger domain"/>
    <property type="match status" value="1"/>
</dbReference>
<dbReference type="Pfam" id="PF00817">
    <property type="entry name" value="IMS"/>
    <property type="match status" value="1"/>
</dbReference>
<reference evidence="3" key="2">
    <citation type="submission" date="2020-09" db="EMBL/GenBank/DDBJ databases">
        <authorList>
            <person name="Sun Q."/>
            <person name="Zhou Y."/>
        </authorList>
    </citation>
    <scope>NUCLEOTIDE SEQUENCE</scope>
    <source>
        <strain evidence="3">CGMCC 1.12987</strain>
    </source>
</reference>
<dbReference type="Proteomes" id="UP000644756">
    <property type="component" value="Unassembled WGS sequence"/>
</dbReference>
<dbReference type="Pfam" id="PF11799">
    <property type="entry name" value="IMS_C"/>
    <property type="match status" value="1"/>
</dbReference>
<evidence type="ECO:0000313" key="3">
    <source>
        <dbReference type="EMBL" id="GGG17662.1"/>
    </source>
</evidence>
<evidence type="ECO:0000313" key="4">
    <source>
        <dbReference type="Proteomes" id="UP000644756"/>
    </source>
</evidence>
<evidence type="ECO:0000256" key="1">
    <source>
        <dbReference type="ARBA" id="ARBA00010945"/>
    </source>
</evidence>
<dbReference type="PANTHER" id="PTHR11076">
    <property type="entry name" value="DNA REPAIR POLYMERASE UMUC / TRANSFERASE FAMILY MEMBER"/>
    <property type="match status" value="1"/>
</dbReference>
<evidence type="ECO:0000259" key="2">
    <source>
        <dbReference type="PROSITE" id="PS50173"/>
    </source>
</evidence>
<dbReference type="InterPro" id="IPR043502">
    <property type="entry name" value="DNA/RNA_pol_sf"/>
</dbReference>
<dbReference type="Gene3D" id="3.40.1170.60">
    <property type="match status" value="1"/>
</dbReference>
<comment type="similarity">
    <text evidence="1">Belongs to the DNA polymerase type-Y family.</text>
</comment>
<name>A0A917G1P3_9BACL</name>
<comment type="caution">
    <text evidence="3">The sequence shown here is derived from an EMBL/GenBank/DDBJ whole genome shotgun (WGS) entry which is preliminary data.</text>
</comment>
<dbReference type="EMBL" id="BMGR01000014">
    <property type="protein sequence ID" value="GGG17662.1"/>
    <property type="molecule type" value="Genomic_DNA"/>
</dbReference>